<evidence type="ECO:0000313" key="3">
    <source>
        <dbReference type="Proteomes" id="UP001291653"/>
    </source>
</evidence>
<dbReference type="RefSeq" id="WP_323449651.1">
    <property type="nucleotide sequence ID" value="NZ_BSBI01000011.1"/>
</dbReference>
<keyword evidence="3" id="KW-1185">Reference proteome</keyword>
<sequence length="388" mass="43428">MNEYGEGAPAYLTFRVMPQQGPIAAFAEEEALRARERYPELMGMGTTPTFHYTRESDLGGWEILDTGGFTPQDARDGLGSHFRQMASQAQGKKRVRALMAAVDKLDWVAVDEMRVLGRRYRIVRGEQFIRMGPDGPEPPRPSDPDPARGAPGDSLTPPSRTQGFLIDPYTGTGLSDGLLRFDLANFVITPSAVSEEVFRDARLARHTHPGTVLLPAEFAIAEKEGGRWRSYLGACPTPQSARATLSTHFRVFKPAMEDLTEEEEQAYARAADRLDDERGMGVTVLGRRFRVIRVEQVVRIGPDGPEPPRPSDHDPEPPPSAHVKQLKDEGLWQEPEDLPPLELSPRHERMMALLEEDRARRKARAEAYESRMQALRERNRKGGDLPAE</sequence>
<protein>
    <submittedName>
        <fullName evidence="2">DUF5954 family protein</fullName>
    </submittedName>
</protein>
<dbReference type="Pfam" id="PF19379">
    <property type="entry name" value="DUF5954"/>
    <property type="match status" value="1"/>
</dbReference>
<dbReference type="EMBL" id="BSBI01000011">
    <property type="protein sequence ID" value="GLF97676.1"/>
    <property type="molecule type" value="Genomic_DNA"/>
</dbReference>
<comment type="caution">
    <text evidence="2">The sequence shown here is derived from an EMBL/GenBank/DDBJ whole genome shotgun (WGS) entry which is preliminary data.</text>
</comment>
<gene>
    <name evidence="2" type="ORF">SYYSPA8_25285</name>
</gene>
<feature type="region of interest" description="Disordered" evidence="1">
    <location>
        <begin position="364"/>
        <end position="388"/>
    </location>
</feature>
<reference evidence="2 3" key="1">
    <citation type="submission" date="2022-10" db="EMBL/GenBank/DDBJ databases">
        <title>Draft genome sequence of Streptomyces sp. YSPA8.</title>
        <authorList>
            <person name="Moriuchi R."/>
            <person name="Dohra H."/>
            <person name="Yamamura H."/>
            <person name="Kodani S."/>
        </authorList>
    </citation>
    <scope>NUCLEOTIDE SEQUENCE [LARGE SCALE GENOMIC DNA]</scope>
    <source>
        <strain evidence="2 3">YSPA8</strain>
    </source>
</reference>
<organism evidence="2 3">
    <name type="scientific">Streptomyces yaizuensis</name>
    <dbReference type="NCBI Taxonomy" id="2989713"/>
    <lineage>
        <taxon>Bacteria</taxon>
        <taxon>Bacillati</taxon>
        <taxon>Actinomycetota</taxon>
        <taxon>Actinomycetes</taxon>
        <taxon>Kitasatosporales</taxon>
        <taxon>Streptomycetaceae</taxon>
        <taxon>Streptomyces</taxon>
    </lineage>
</organism>
<evidence type="ECO:0000313" key="2">
    <source>
        <dbReference type="EMBL" id="GLF97676.1"/>
    </source>
</evidence>
<feature type="region of interest" description="Disordered" evidence="1">
    <location>
        <begin position="129"/>
        <end position="166"/>
    </location>
</feature>
<evidence type="ECO:0000256" key="1">
    <source>
        <dbReference type="SAM" id="MobiDB-lite"/>
    </source>
</evidence>
<accession>A0ABQ5P509</accession>
<feature type="region of interest" description="Disordered" evidence="1">
    <location>
        <begin position="299"/>
        <end position="346"/>
    </location>
</feature>
<dbReference type="InterPro" id="IPR045998">
    <property type="entry name" value="DUF5954"/>
</dbReference>
<dbReference type="Proteomes" id="UP001291653">
    <property type="component" value="Unassembled WGS sequence"/>
</dbReference>
<proteinExistence type="predicted"/>
<name>A0ABQ5P509_9ACTN</name>